<sequence>MPARTLPPAADLHTAIPRIFDQVQTTTANHQKNFVALHKLHLEAAKKQELIATKDGEEPKFTGEREFQTCKGATAADRVVKFVGGYTKFINERAAEDRVEADDDDDSEGDTTASRFTARLLKFLLKGFQAKDKNVRYRVISLAGELVFNMGELDVDIYADLQAALLDRIHDKEATIRVQVVLALSKLAASEDVSELGEGEESVLQVLTDTLLFDPSPDVRRATMVNLSVNEATLPALLTRARDTETTIRKLLYSSVLDIAATGAAHPRILTVSQFEFLIRHGLGDREPTVRAAAATLLGTWFEVFDQTTKPEEELVSRMTDVDISKTEEKPPVTSAERQQKIIEMLTTFLRKFDLQLVTPDGSAELQGGELASLAVKSLFETRPDIFEDLYFGDAFFKNPSPEQIFLARVFVEHCGTLGGQGEEKMENASIPVVSAFAFLIQEGYNALIADEEDDPTSAEESEEKEFIISEMLKLAQNLDYSDESGKRKMFPLVRAMLARVVLPLNLVTRCLDVLLKIWDNEREFIRVVVEIIQDLREPGDAEDEVAAADQSQDSTRVSTSDQSSVPKKPVKPREEMSPEERQRLDEIDLRCLALCIGMLERVNGTLDENSTLQGILSDLIRPKGVVAMGLLCIIAKPFALQSVDILVAQADSDAISEVLKISLLRIIFDLLMIHYRIFLAPGEEADKKMSFLITQLRKEADKENTSPKIIALLCTGLVKLLMNSMIPGDQTVIVKSLLMVYFSPYNATNQELKQCLAYFVQAYPHSSLQNQQIMREIFISVFQKVSNLHRALEGEEVISPALLTSMWLDWTDHNKVLNPSGQPGEAGDPLIQFEMANDILRALLTGKMQKDEKKILCQMLGKLHIPDEVDVDKVRTLKLLIDYVASHRPLGDATSKNALKRFEQSMTKKFEKELEGFSEAEYRQLENLKDLFDFLDDIMPEEDDDAAADIKPKTDVKKKGKKRRSGSITSTATDADDISVASSKRAKSKPKTKRRRLSTSDDEEESDDDNDTAKGTPPPPTRKLPKRSAAVKKPEVIVISSDDQEDSDGDSDDTESTPAPRKKGRAPVVSARTRKVKEEAKLDAEIDDLLDVNEEPSGEIPYDSIMDDSDEEDEVNDLLAAD</sequence>
<organism evidence="10 11">
    <name type="scientific">Mycena alexandri</name>
    <dbReference type="NCBI Taxonomy" id="1745969"/>
    <lineage>
        <taxon>Eukaryota</taxon>
        <taxon>Fungi</taxon>
        <taxon>Dikarya</taxon>
        <taxon>Basidiomycota</taxon>
        <taxon>Agaricomycotina</taxon>
        <taxon>Agaricomycetes</taxon>
        <taxon>Agaricomycetidae</taxon>
        <taxon>Agaricales</taxon>
        <taxon>Marasmiineae</taxon>
        <taxon>Mycenaceae</taxon>
        <taxon>Mycena</taxon>
    </lineage>
</organism>
<dbReference type="EMBL" id="JARJCM010000026">
    <property type="protein sequence ID" value="KAJ7039564.1"/>
    <property type="molecule type" value="Genomic_DNA"/>
</dbReference>
<dbReference type="Proteomes" id="UP001218188">
    <property type="component" value="Unassembled WGS sequence"/>
</dbReference>
<name>A0AAD6XBV3_9AGAR</name>
<evidence type="ECO:0000256" key="6">
    <source>
        <dbReference type="ARBA" id="ARBA00023067"/>
    </source>
</evidence>
<feature type="compositionally biased region" description="Basic and acidic residues" evidence="8">
    <location>
        <begin position="949"/>
        <end position="958"/>
    </location>
</feature>
<gene>
    <name evidence="10" type="ORF">C8F04DRAFT_1085705</name>
</gene>
<feature type="compositionally biased region" description="Basic residues" evidence="8">
    <location>
        <begin position="985"/>
        <end position="998"/>
    </location>
</feature>
<feature type="domain" description="Nuclear condensin complex subunit 3 C-terminal" evidence="9">
    <location>
        <begin position="591"/>
        <end position="866"/>
    </location>
</feature>
<keyword evidence="7" id="KW-0131">Cell cycle</keyword>
<protein>
    <submittedName>
        <fullName evidence="10">Nuclear condensing complex subunit</fullName>
    </submittedName>
</protein>
<comment type="caution">
    <text evidence="10">The sequence shown here is derived from an EMBL/GenBank/DDBJ whole genome shotgun (WGS) entry which is preliminary data.</text>
</comment>
<dbReference type="GO" id="GO:0051301">
    <property type="term" value="P:cell division"/>
    <property type="evidence" value="ECO:0007669"/>
    <property type="project" value="UniProtKB-KW"/>
</dbReference>
<feature type="compositionally biased region" description="Acidic residues" evidence="8">
    <location>
        <begin position="1043"/>
        <end position="1056"/>
    </location>
</feature>
<dbReference type="PANTHER" id="PTHR14418">
    <property type="entry name" value="CONDENSIN COMPLEX SUBUNIT 3-RELATED"/>
    <property type="match status" value="1"/>
</dbReference>
<keyword evidence="6" id="KW-0226">DNA condensation</keyword>
<dbReference type="InterPro" id="IPR011989">
    <property type="entry name" value="ARM-like"/>
</dbReference>
<feature type="compositionally biased region" description="Acidic residues" evidence="8">
    <location>
        <begin position="1001"/>
        <end position="1011"/>
    </location>
</feature>
<evidence type="ECO:0000256" key="5">
    <source>
        <dbReference type="ARBA" id="ARBA00022776"/>
    </source>
</evidence>
<proteinExistence type="inferred from homology"/>
<dbReference type="Gene3D" id="1.25.10.10">
    <property type="entry name" value="Leucine-rich Repeat Variant"/>
    <property type="match status" value="1"/>
</dbReference>
<feature type="region of interest" description="Disordered" evidence="8">
    <location>
        <begin position="944"/>
        <end position="1075"/>
    </location>
</feature>
<evidence type="ECO:0000256" key="4">
    <source>
        <dbReference type="ARBA" id="ARBA00022618"/>
    </source>
</evidence>
<dbReference type="InterPro" id="IPR016024">
    <property type="entry name" value="ARM-type_fold"/>
</dbReference>
<evidence type="ECO:0000256" key="7">
    <source>
        <dbReference type="ARBA" id="ARBA00023306"/>
    </source>
</evidence>
<accession>A0AAD6XBV3</accession>
<dbReference type="InterPro" id="IPR027165">
    <property type="entry name" value="CND3"/>
</dbReference>
<keyword evidence="4" id="KW-0132">Cell division</keyword>
<dbReference type="InterPro" id="IPR025977">
    <property type="entry name" value="Cnd3_C"/>
</dbReference>
<feature type="compositionally biased region" description="Acidic residues" evidence="8">
    <location>
        <begin position="1106"/>
        <end position="1117"/>
    </location>
</feature>
<dbReference type="SUPFAM" id="SSF48371">
    <property type="entry name" value="ARM repeat"/>
    <property type="match status" value="1"/>
</dbReference>
<evidence type="ECO:0000259" key="9">
    <source>
        <dbReference type="Pfam" id="PF12719"/>
    </source>
</evidence>
<dbReference type="AlphaFoldDB" id="A0AAD6XBV3"/>
<evidence type="ECO:0000256" key="8">
    <source>
        <dbReference type="SAM" id="MobiDB-lite"/>
    </source>
</evidence>
<reference evidence="10" key="1">
    <citation type="submission" date="2023-03" db="EMBL/GenBank/DDBJ databases">
        <title>Massive genome expansion in bonnet fungi (Mycena s.s.) driven by repeated elements and novel gene families across ecological guilds.</title>
        <authorList>
            <consortium name="Lawrence Berkeley National Laboratory"/>
            <person name="Harder C.B."/>
            <person name="Miyauchi S."/>
            <person name="Viragh M."/>
            <person name="Kuo A."/>
            <person name="Thoen E."/>
            <person name="Andreopoulos B."/>
            <person name="Lu D."/>
            <person name="Skrede I."/>
            <person name="Drula E."/>
            <person name="Henrissat B."/>
            <person name="Morin E."/>
            <person name="Kohler A."/>
            <person name="Barry K."/>
            <person name="LaButti K."/>
            <person name="Morin E."/>
            <person name="Salamov A."/>
            <person name="Lipzen A."/>
            <person name="Mereny Z."/>
            <person name="Hegedus B."/>
            <person name="Baldrian P."/>
            <person name="Stursova M."/>
            <person name="Weitz H."/>
            <person name="Taylor A."/>
            <person name="Grigoriev I.V."/>
            <person name="Nagy L.G."/>
            <person name="Martin F."/>
            <person name="Kauserud H."/>
        </authorList>
    </citation>
    <scope>NUCLEOTIDE SEQUENCE</scope>
    <source>
        <strain evidence="10">CBHHK200</strain>
    </source>
</reference>
<feature type="compositionally biased region" description="Polar residues" evidence="8">
    <location>
        <begin position="550"/>
        <end position="566"/>
    </location>
</feature>
<feature type="compositionally biased region" description="Basic and acidic residues" evidence="8">
    <location>
        <begin position="572"/>
        <end position="582"/>
    </location>
</feature>
<dbReference type="PANTHER" id="PTHR14418:SF5">
    <property type="entry name" value="CONDENSIN COMPLEX SUBUNIT 3"/>
    <property type="match status" value="1"/>
</dbReference>
<evidence type="ECO:0000256" key="3">
    <source>
        <dbReference type="ARBA" id="ARBA00022454"/>
    </source>
</evidence>
<feature type="region of interest" description="Disordered" evidence="8">
    <location>
        <begin position="541"/>
        <end position="582"/>
    </location>
</feature>
<feature type="region of interest" description="Disordered" evidence="8">
    <location>
        <begin position="1088"/>
        <end position="1123"/>
    </location>
</feature>
<evidence type="ECO:0000313" key="11">
    <source>
        <dbReference type="Proteomes" id="UP001218188"/>
    </source>
</evidence>
<evidence type="ECO:0000256" key="2">
    <source>
        <dbReference type="ARBA" id="ARBA00006533"/>
    </source>
</evidence>
<feature type="compositionally biased region" description="Acidic residues" evidence="8">
    <location>
        <begin position="1088"/>
        <end position="1098"/>
    </location>
</feature>
<keyword evidence="5" id="KW-0498">Mitosis</keyword>
<comment type="subcellular location">
    <subcellularLocation>
        <location evidence="1">Chromosome</location>
    </subcellularLocation>
</comment>
<dbReference type="Pfam" id="PF12719">
    <property type="entry name" value="Cnd3"/>
    <property type="match status" value="1"/>
</dbReference>
<dbReference type="GO" id="GO:0000796">
    <property type="term" value="C:condensin complex"/>
    <property type="evidence" value="ECO:0007669"/>
    <property type="project" value="InterPro"/>
</dbReference>
<dbReference type="GO" id="GO:0007076">
    <property type="term" value="P:mitotic chromosome condensation"/>
    <property type="evidence" value="ECO:0007669"/>
    <property type="project" value="InterPro"/>
</dbReference>
<evidence type="ECO:0000313" key="10">
    <source>
        <dbReference type="EMBL" id="KAJ7039564.1"/>
    </source>
</evidence>
<keyword evidence="3" id="KW-0158">Chromosome</keyword>
<comment type="similarity">
    <text evidence="2">Belongs to the CND3 (condensin subunit 3) family.</text>
</comment>
<evidence type="ECO:0000256" key="1">
    <source>
        <dbReference type="ARBA" id="ARBA00004286"/>
    </source>
</evidence>
<keyword evidence="11" id="KW-1185">Reference proteome</keyword>
<dbReference type="GO" id="GO:0000793">
    <property type="term" value="C:condensed chromosome"/>
    <property type="evidence" value="ECO:0007669"/>
    <property type="project" value="TreeGrafter"/>
</dbReference>